<comment type="caution">
    <text evidence="2">The sequence shown here is derived from an EMBL/GenBank/DDBJ whole genome shotgun (WGS) entry which is preliminary data.</text>
</comment>
<protein>
    <submittedName>
        <fullName evidence="2">Uncharacterized protein</fullName>
    </submittedName>
</protein>
<evidence type="ECO:0000313" key="3">
    <source>
        <dbReference type="Proteomes" id="UP001242903"/>
    </source>
</evidence>
<dbReference type="RefSeq" id="WP_289456456.1">
    <property type="nucleotide sequence ID" value="NZ_JAUCAQ010000012.1"/>
</dbReference>
<name>A0ABT7RZC9_9LACO</name>
<accession>A0ABT7RZC9</accession>
<sequence length="69" mass="8326">MIEPIDALHFGRPDVEDERWRYKQELLDKLHSERDDWYTKRDDLENQMLEVDNEISELDAAINNIEHGD</sequence>
<proteinExistence type="predicted"/>
<keyword evidence="1" id="KW-0175">Coiled coil</keyword>
<dbReference type="EMBL" id="JAUCAQ010000012">
    <property type="protein sequence ID" value="MDM7646651.1"/>
    <property type="molecule type" value="Genomic_DNA"/>
</dbReference>
<gene>
    <name evidence="2" type="ORF">QUE93_06435</name>
</gene>
<organism evidence="2 3">
    <name type="scientific">Leuconostoc falkenbergense</name>
    <dbReference type="NCBI Taxonomy" id="2766470"/>
    <lineage>
        <taxon>Bacteria</taxon>
        <taxon>Bacillati</taxon>
        <taxon>Bacillota</taxon>
        <taxon>Bacilli</taxon>
        <taxon>Lactobacillales</taxon>
        <taxon>Lactobacillaceae</taxon>
        <taxon>Leuconostoc</taxon>
    </lineage>
</organism>
<dbReference type="Proteomes" id="UP001242903">
    <property type="component" value="Unassembled WGS sequence"/>
</dbReference>
<reference evidence="2 3" key="1">
    <citation type="submission" date="2023-06" db="EMBL/GenBank/DDBJ databases">
        <title>Draft Genome Sequences of lactic acid bacteria strains isolated from fermented milk products.</title>
        <authorList>
            <person name="Elcheninov A.G."/>
            <person name="Klyukina A."/>
            <person name="Zayulina K.S."/>
            <person name="Gavirova L.A."/>
            <person name="Shcherbakova P.A."/>
            <person name="Shestakov A.I."/>
            <person name="Kublanov I.V."/>
            <person name="Kochetkova T.V."/>
        </authorList>
    </citation>
    <scope>NUCLEOTIDE SEQUENCE [LARGE SCALE GENOMIC DNA]</scope>
    <source>
        <strain evidence="2 3">TOM.81</strain>
    </source>
</reference>
<keyword evidence="3" id="KW-1185">Reference proteome</keyword>
<evidence type="ECO:0000313" key="2">
    <source>
        <dbReference type="EMBL" id="MDM7646651.1"/>
    </source>
</evidence>
<feature type="coiled-coil region" evidence="1">
    <location>
        <begin position="27"/>
        <end position="64"/>
    </location>
</feature>
<evidence type="ECO:0000256" key="1">
    <source>
        <dbReference type="SAM" id="Coils"/>
    </source>
</evidence>